<keyword evidence="3" id="KW-1185">Reference proteome</keyword>
<dbReference type="EMBL" id="JAGFBR010000015">
    <property type="protein sequence ID" value="KAH0454272.1"/>
    <property type="molecule type" value="Genomic_DNA"/>
</dbReference>
<evidence type="ECO:0000259" key="1">
    <source>
        <dbReference type="Pfam" id="PF25019"/>
    </source>
</evidence>
<gene>
    <name evidence="2" type="ORF">IEQ34_016196</name>
</gene>
<dbReference type="Proteomes" id="UP000775213">
    <property type="component" value="Unassembled WGS sequence"/>
</dbReference>
<dbReference type="SUPFAM" id="SSF52058">
    <property type="entry name" value="L domain-like"/>
    <property type="match status" value="1"/>
</dbReference>
<dbReference type="Pfam" id="PF25019">
    <property type="entry name" value="LRR_R13L1-DRL21"/>
    <property type="match status" value="1"/>
</dbReference>
<evidence type="ECO:0000313" key="3">
    <source>
        <dbReference type="Proteomes" id="UP000775213"/>
    </source>
</evidence>
<sequence length="136" mass="16138">MGAKSTIWMNNVNSILNLEKIKLTDCMEWETLPPFEQLPFLKSLKLDGMLRVKWLENKFNEKMTNVMPFLLLELLYIIELYIIELEASEDWFEEEVVAEDGCLFPRLIEWVLSYCLELKEFPSLPSKLKRLGIYEI</sequence>
<protein>
    <recommendedName>
        <fullName evidence="1">R13L1/DRL21-like LRR repeat region domain-containing protein</fullName>
    </recommendedName>
</protein>
<dbReference type="AlphaFoldDB" id="A0AAV7GDM9"/>
<evidence type="ECO:0000313" key="2">
    <source>
        <dbReference type="EMBL" id="KAH0454272.1"/>
    </source>
</evidence>
<dbReference type="Gene3D" id="3.80.10.10">
    <property type="entry name" value="Ribonuclease Inhibitor"/>
    <property type="match status" value="1"/>
</dbReference>
<name>A0AAV7GDM9_DENCH</name>
<dbReference type="InterPro" id="IPR056789">
    <property type="entry name" value="LRR_R13L1-DRL21"/>
</dbReference>
<accession>A0AAV7GDM9</accession>
<reference evidence="2 3" key="1">
    <citation type="journal article" date="2021" name="Hortic Res">
        <title>Chromosome-scale assembly of the Dendrobium chrysotoxum genome enhances the understanding of orchid evolution.</title>
        <authorList>
            <person name="Zhang Y."/>
            <person name="Zhang G.Q."/>
            <person name="Zhang D."/>
            <person name="Liu X.D."/>
            <person name="Xu X.Y."/>
            <person name="Sun W.H."/>
            <person name="Yu X."/>
            <person name="Zhu X."/>
            <person name="Wang Z.W."/>
            <person name="Zhao X."/>
            <person name="Zhong W.Y."/>
            <person name="Chen H."/>
            <person name="Yin W.L."/>
            <person name="Huang T."/>
            <person name="Niu S.C."/>
            <person name="Liu Z.J."/>
        </authorList>
    </citation>
    <scope>NUCLEOTIDE SEQUENCE [LARGE SCALE GENOMIC DNA]</scope>
    <source>
        <strain evidence="2">Lindl</strain>
    </source>
</reference>
<feature type="domain" description="R13L1/DRL21-like LRR repeat region" evidence="1">
    <location>
        <begin position="2"/>
        <end position="49"/>
    </location>
</feature>
<dbReference type="InterPro" id="IPR032675">
    <property type="entry name" value="LRR_dom_sf"/>
</dbReference>
<proteinExistence type="predicted"/>
<comment type="caution">
    <text evidence="2">The sequence shown here is derived from an EMBL/GenBank/DDBJ whole genome shotgun (WGS) entry which is preliminary data.</text>
</comment>
<organism evidence="2 3">
    <name type="scientific">Dendrobium chrysotoxum</name>
    <name type="common">Orchid</name>
    <dbReference type="NCBI Taxonomy" id="161865"/>
    <lineage>
        <taxon>Eukaryota</taxon>
        <taxon>Viridiplantae</taxon>
        <taxon>Streptophyta</taxon>
        <taxon>Embryophyta</taxon>
        <taxon>Tracheophyta</taxon>
        <taxon>Spermatophyta</taxon>
        <taxon>Magnoliopsida</taxon>
        <taxon>Liliopsida</taxon>
        <taxon>Asparagales</taxon>
        <taxon>Orchidaceae</taxon>
        <taxon>Epidendroideae</taxon>
        <taxon>Malaxideae</taxon>
        <taxon>Dendrobiinae</taxon>
        <taxon>Dendrobium</taxon>
    </lineage>
</organism>